<dbReference type="InterPro" id="IPR036452">
    <property type="entry name" value="Ribo_hydro-like"/>
</dbReference>
<dbReference type="SUPFAM" id="SSF53590">
    <property type="entry name" value="Nucleoside hydrolase"/>
    <property type="match status" value="1"/>
</dbReference>
<gene>
    <name evidence="4" type="ORF">ABE41_005680</name>
</gene>
<reference evidence="4 5" key="1">
    <citation type="submission" date="2016-08" db="EMBL/GenBank/DDBJ databases">
        <title>Complete genome sequence of Fictibacillus arsenicus G25-54, a strain with toxicity to nematodes and a potential arsenic-resistance activity.</title>
        <authorList>
            <person name="Zheng Z."/>
        </authorList>
    </citation>
    <scope>NUCLEOTIDE SEQUENCE [LARGE SCALE GENOMIC DNA]</scope>
    <source>
        <strain evidence="4 5">G25-54</strain>
    </source>
</reference>
<dbReference type="Pfam" id="PF01156">
    <property type="entry name" value="IU_nuc_hydro"/>
    <property type="match status" value="1"/>
</dbReference>
<dbReference type="CDD" id="cd00455">
    <property type="entry name" value="nuc_hydro"/>
    <property type="match status" value="1"/>
</dbReference>
<evidence type="ECO:0000313" key="4">
    <source>
        <dbReference type="EMBL" id="ANX11490.1"/>
    </source>
</evidence>
<dbReference type="EMBL" id="CP016761">
    <property type="protein sequence ID" value="ANX11490.1"/>
    <property type="molecule type" value="Genomic_DNA"/>
</dbReference>
<evidence type="ECO:0000256" key="2">
    <source>
        <dbReference type="ARBA" id="ARBA00023295"/>
    </source>
</evidence>
<dbReference type="PANTHER" id="PTHR12304:SF4">
    <property type="entry name" value="URIDINE NUCLEOSIDASE"/>
    <property type="match status" value="1"/>
</dbReference>
<dbReference type="PANTHER" id="PTHR12304">
    <property type="entry name" value="INOSINE-URIDINE PREFERRING NUCLEOSIDE HYDROLASE"/>
    <property type="match status" value="1"/>
</dbReference>
<dbReference type="KEGG" id="far:ABE41_005680"/>
<dbReference type="Proteomes" id="UP000077412">
    <property type="component" value="Chromosome"/>
</dbReference>
<name>A0A1B1Z235_9BACL</name>
<organism evidence="4 5">
    <name type="scientific">Fictibacillus arsenicus</name>
    <dbReference type="NCBI Taxonomy" id="255247"/>
    <lineage>
        <taxon>Bacteria</taxon>
        <taxon>Bacillati</taxon>
        <taxon>Bacillota</taxon>
        <taxon>Bacilli</taxon>
        <taxon>Bacillales</taxon>
        <taxon>Fictibacillaceae</taxon>
        <taxon>Fictibacillus</taxon>
    </lineage>
</organism>
<dbReference type="GO" id="GO:0008477">
    <property type="term" value="F:purine nucleosidase activity"/>
    <property type="evidence" value="ECO:0007669"/>
    <property type="project" value="TreeGrafter"/>
</dbReference>
<dbReference type="AlphaFoldDB" id="A0A1B1Z235"/>
<protein>
    <submittedName>
        <fullName evidence="4">Nucleoside hydrolase</fullName>
    </submittedName>
</protein>
<sequence length="327" mass="36245">MYNTLLFCDPGIDDSLAIMYALLNPEINVVGIVSSYGNVPQQQATQNIAYLLQLANRPDIPIITGARSPFSGEIAVYYPEIHGEEGLGPILPPETIPREILNFDEVFKIINKYENNLVVVDVGRSTSLATAFILGGDEQMHKISAFYIMGGAFLVPGNVTPLAEANFHGDAIASNLVLNKARNVYIFPLNVTNYALIKPETISQISSANYNSFSPFIKPIFDFYNEAYKKLVPGIEGSPIHDVLPLFALTNPDKVRYVDRKASVSINMDDTKGLSQADFRPRAPQEGPPDAVDHIANWFDYNAFVQDFIKTMTHRGNRIFHKKSSSV</sequence>
<dbReference type="RefSeq" id="WP_066287364.1">
    <property type="nucleotide sequence ID" value="NZ_CP016761.1"/>
</dbReference>
<evidence type="ECO:0000259" key="3">
    <source>
        <dbReference type="Pfam" id="PF01156"/>
    </source>
</evidence>
<evidence type="ECO:0000313" key="5">
    <source>
        <dbReference type="Proteomes" id="UP000077412"/>
    </source>
</evidence>
<keyword evidence="5" id="KW-1185">Reference proteome</keyword>
<proteinExistence type="predicted"/>
<dbReference type="InterPro" id="IPR023186">
    <property type="entry name" value="IUNH"/>
</dbReference>
<dbReference type="STRING" id="255247.ABE41_005680"/>
<dbReference type="Gene3D" id="3.90.245.10">
    <property type="entry name" value="Ribonucleoside hydrolase-like"/>
    <property type="match status" value="1"/>
</dbReference>
<dbReference type="GO" id="GO:0006152">
    <property type="term" value="P:purine nucleoside catabolic process"/>
    <property type="evidence" value="ECO:0007669"/>
    <property type="project" value="TreeGrafter"/>
</dbReference>
<dbReference type="OrthoDB" id="9797882at2"/>
<evidence type="ECO:0000256" key="1">
    <source>
        <dbReference type="ARBA" id="ARBA00022801"/>
    </source>
</evidence>
<keyword evidence="2" id="KW-0326">Glycosidase</keyword>
<feature type="domain" description="Inosine/uridine-preferring nucleoside hydrolase" evidence="3">
    <location>
        <begin position="5"/>
        <end position="289"/>
    </location>
</feature>
<keyword evidence="1 4" id="KW-0378">Hydrolase</keyword>
<dbReference type="InterPro" id="IPR001910">
    <property type="entry name" value="Inosine/uridine_hydrolase_dom"/>
</dbReference>
<dbReference type="GO" id="GO:0005829">
    <property type="term" value="C:cytosol"/>
    <property type="evidence" value="ECO:0007669"/>
    <property type="project" value="TreeGrafter"/>
</dbReference>
<accession>A0A1B1Z235</accession>